<dbReference type="STRING" id="1191523.MROS_1261"/>
<organism evidence="3 4">
    <name type="scientific">Melioribacter roseus (strain DSM 23840 / JCM 17771 / VKM B-2668 / P3M-2)</name>
    <dbReference type="NCBI Taxonomy" id="1191523"/>
    <lineage>
        <taxon>Bacteria</taxon>
        <taxon>Pseudomonadati</taxon>
        <taxon>Ignavibacteriota</taxon>
        <taxon>Ignavibacteria</taxon>
        <taxon>Ignavibacteriales</taxon>
        <taxon>Melioribacteraceae</taxon>
        <taxon>Melioribacter</taxon>
    </lineage>
</organism>
<keyword evidence="1" id="KW-0472">Membrane</keyword>
<name>I6ZZU2_MELRP</name>
<dbReference type="Pfam" id="PF02470">
    <property type="entry name" value="MlaD"/>
    <property type="match status" value="1"/>
</dbReference>
<reference evidence="3 4" key="1">
    <citation type="journal article" date="2013" name="PLoS ONE">
        <title>Genomic analysis of Melioribacter roseus, facultatively anaerobic organotrophic bacterium representing a novel deep lineage within Bacteriodetes/Chlorobi group.</title>
        <authorList>
            <person name="Kadnikov V.V."/>
            <person name="Mardanov A.V."/>
            <person name="Podosokorskaya O.A."/>
            <person name="Gavrilov S.N."/>
            <person name="Kublanov I.V."/>
            <person name="Beletsky A.V."/>
            <person name="Bonch-Osmolovskaya E.A."/>
            <person name="Ravin N.V."/>
        </authorList>
    </citation>
    <scope>NUCLEOTIDE SEQUENCE [LARGE SCALE GENOMIC DNA]</scope>
    <source>
        <strain evidence="4">JCM 17771 / P3M-2</strain>
    </source>
</reference>
<dbReference type="InterPro" id="IPR003399">
    <property type="entry name" value="Mce/MlaD"/>
</dbReference>
<dbReference type="PANTHER" id="PTHR33371:SF4">
    <property type="entry name" value="INTERMEMBRANE PHOSPHOLIPID TRANSPORT SYSTEM BINDING PROTEIN MLAD"/>
    <property type="match status" value="1"/>
</dbReference>
<dbReference type="AlphaFoldDB" id="I6ZZU2"/>
<dbReference type="PANTHER" id="PTHR33371">
    <property type="entry name" value="INTERMEMBRANE PHOSPHOLIPID TRANSPORT SYSTEM BINDING PROTEIN MLAD-RELATED"/>
    <property type="match status" value="1"/>
</dbReference>
<keyword evidence="1" id="KW-1133">Transmembrane helix</keyword>
<accession>I6ZZU2</accession>
<feature type="domain" description="Mce/MlaD" evidence="2">
    <location>
        <begin position="41"/>
        <end position="120"/>
    </location>
</feature>
<evidence type="ECO:0000259" key="2">
    <source>
        <dbReference type="Pfam" id="PF02470"/>
    </source>
</evidence>
<evidence type="ECO:0000313" key="3">
    <source>
        <dbReference type="EMBL" id="AFN74498.1"/>
    </source>
</evidence>
<dbReference type="InterPro" id="IPR052336">
    <property type="entry name" value="MlaD_Phospholipid_Transporter"/>
</dbReference>
<dbReference type="OrthoDB" id="9769132at2"/>
<dbReference type="EMBL" id="CP003557">
    <property type="protein sequence ID" value="AFN74498.1"/>
    <property type="molecule type" value="Genomic_DNA"/>
</dbReference>
<dbReference type="RefSeq" id="WP_014855933.1">
    <property type="nucleotide sequence ID" value="NC_018178.1"/>
</dbReference>
<dbReference type="Proteomes" id="UP000009011">
    <property type="component" value="Chromosome"/>
</dbReference>
<dbReference type="KEGG" id="mro:MROS_1261"/>
<sequence>MIRNEKKNYSLKVGYTVFTGLVIFFLFIILVGTEGYYFSKTYNLNMYVKNTNGLIEGSKVYLGGLKVGAIDKIEFTTVGENNLVLLRLEILEKYKSRITVNSYAKIETSGLLGDKLINISLGDPSEKPLNENDFIPVKESLSFDNLTDKIDPIVYSIDKIANNIAVITDSLNGKSKLSGILFGMETSNDLKFAIKQLNSLASKLNNGNNTFSRLINEDSLYTGMKTLVDNLQNISDTLKSGKGTIGKLIVNDSLYNNINEITRNLEKVASSLNNNSTLAGGILNNPDGYEKLEILLDQLAKLIEDMNTNPEKYFHISVF</sequence>
<gene>
    <name evidence="3" type="ordered locus">MROS_1261</name>
</gene>
<protein>
    <submittedName>
        <fullName evidence="3">Mammalian cell entry related domain-containing protein</fullName>
    </submittedName>
</protein>
<feature type="transmembrane region" description="Helical" evidence="1">
    <location>
        <begin position="12"/>
        <end position="38"/>
    </location>
</feature>
<dbReference type="HOGENOM" id="CLU_054524_0_1_10"/>
<dbReference type="eggNOG" id="COG1463">
    <property type="taxonomic scope" value="Bacteria"/>
</dbReference>
<evidence type="ECO:0000313" key="4">
    <source>
        <dbReference type="Proteomes" id="UP000009011"/>
    </source>
</evidence>
<keyword evidence="4" id="KW-1185">Reference proteome</keyword>
<proteinExistence type="predicted"/>
<keyword evidence="1" id="KW-0812">Transmembrane</keyword>
<evidence type="ECO:0000256" key="1">
    <source>
        <dbReference type="SAM" id="Phobius"/>
    </source>
</evidence>